<evidence type="ECO:0000313" key="1">
    <source>
        <dbReference type="EMBL" id="OJG20002.1"/>
    </source>
</evidence>
<dbReference type="EMBL" id="JXKH01000001">
    <property type="protein sequence ID" value="OJG20002.1"/>
    <property type="molecule type" value="Genomic_DNA"/>
</dbReference>
<protein>
    <submittedName>
        <fullName evidence="1">Uncharacterized protein</fullName>
    </submittedName>
</protein>
<keyword evidence="2" id="KW-1185">Reference proteome</keyword>
<dbReference type="AlphaFoldDB" id="A0A1L8RJX7"/>
<name>A0A1L8RJX7_9ENTE</name>
<proteinExistence type="predicted"/>
<accession>A0A1L8RJX7</accession>
<reference evidence="1 2" key="1">
    <citation type="submission" date="2014-12" db="EMBL/GenBank/DDBJ databases">
        <title>Draft genome sequences of 29 type strains of Enterococci.</title>
        <authorList>
            <person name="Zhong Z."/>
            <person name="Sun Z."/>
            <person name="Liu W."/>
            <person name="Zhang W."/>
            <person name="Zhang H."/>
        </authorList>
    </citation>
    <scope>NUCLEOTIDE SEQUENCE [LARGE SCALE GENOMIC DNA]</scope>
    <source>
        <strain evidence="1 2">DSM 17029</strain>
    </source>
</reference>
<gene>
    <name evidence="1" type="ORF">RU97_GL000235</name>
</gene>
<sequence>MPFDMLIEAKEFSENKLKVLSPATLQVRVLADGNELERFETNPKETIYTLKTPLTEEMQVEVTLVPGQVVAFYPVVNAL</sequence>
<dbReference type="Proteomes" id="UP000181884">
    <property type="component" value="Unassembled WGS sequence"/>
</dbReference>
<organism evidence="1 2">
    <name type="scientific">Enterococcus canis</name>
    <dbReference type="NCBI Taxonomy" id="214095"/>
    <lineage>
        <taxon>Bacteria</taxon>
        <taxon>Bacillati</taxon>
        <taxon>Bacillota</taxon>
        <taxon>Bacilli</taxon>
        <taxon>Lactobacillales</taxon>
        <taxon>Enterococcaceae</taxon>
        <taxon>Enterococcus</taxon>
    </lineage>
</organism>
<comment type="caution">
    <text evidence="1">The sequence shown here is derived from an EMBL/GenBank/DDBJ whole genome shotgun (WGS) entry which is preliminary data.</text>
</comment>
<evidence type="ECO:0000313" key="2">
    <source>
        <dbReference type="Proteomes" id="UP000181884"/>
    </source>
</evidence>
<dbReference type="STRING" id="214095.RU97_GL000235"/>
<dbReference type="RefSeq" id="WP_067391788.1">
    <property type="nucleotide sequence ID" value="NZ_JXKH01000001.1"/>
</dbReference>